<feature type="region of interest" description="Disordered" evidence="1">
    <location>
        <begin position="999"/>
        <end position="1023"/>
    </location>
</feature>
<reference evidence="2 3" key="1">
    <citation type="journal article" date="2015" name="Genome Biol. Evol.">
        <title>Comparative Genomics of a Bacterivorous Green Alga Reveals Evolutionary Causalities and Consequences of Phago-Mixotrophic Mode of Nutrition.</title>
        <authorList>
            <person name="Burns J.A."/>
            <person name="Paasch A."/>
            <person name="Narechania A."/>
            <person name="Kim E."/>
        </authorList>
    </citation>
    <scope>NUCLEOTIDE SEQUENCE [LARGE SCALE GENOMIC DNA]</scope>
    <source>
        <strain evidence="2 3">PLY_AMNH</strain>
    </source>
</reference>
<feature type="compositionally biased region" description="Basic and acidic residues" evidence="1">
    <location>
        <begin position="1000"/>
        <end position="1021"/>
    </location>
</feature>
<protein>
    <submittedName>
        <fullName evidence="2">Uncharacterized protein</fullName>
    </submittedName>
</protein>
<sequence>MSSNTNELVRLVKTLMCDTPDRCFAILETSMRNIPIPFFVMNSMTKQLSNDGSYEAVHVDKCCEWISSIITGLHNEGDSCQVEMNSQMLNIGKGIQVPFSMLTSKEKALWIEIMADPERFFRKVDRTYDHSTSYDEEQLEYGNFLKCGCCYHNMEIQKLLQQSAFILQFVILFLYVKVNISNRFTVGYKTLLLVCQKSIATKSNASIMSVAPTSGSENTKEDSLISIDWLHEMTQKNTRTADHKLQCIIESLFYYWYDLQPTTIMTDAWSGCISSNTIWAVSWSTFHFIRSVHPTFSGQRRASLQSLYWASNLCESNIHIINHDAAIISSENDHTNGCVATISHKEHSVYDSMDCLIHFVRQIFDLTATRTEEINDQEAKRNVRERCIISISKTIAALYKQVITQQHDYKSTNDNKASAGIVRKRPYCKQLTVSDEVHPLRTRWDCCKCILYALYVWGEGFDHHIPELILKIQYNILFLPHPASADRFYPDDNLLPYLAPSSYWRNARNERDWPWRYNRSQAKCVFAIRKYIMEEHKSAIEELYQRISTFVRTTRILYGHSEHWELPHDFWQMCFRNRESDKNMKCLQKLLQHNAPQCEHLLQLFMNANLNDEQENASIAFEKVLTKELLHIFFAESNLDLRSCEFKQVYCVGSVSEVNAIMTRMWNRGYFREVESILDSLHAKTEARRRPELYCLKQEDKPTDLLNLQYTFNIIFQSRGPQDTKAEICRVYRVDEKELCFVGSAYEVDMLHLTAVILDIWNKRIVSLENLLKKLNQLRNSSRSMNVWILNFLIDTTWKINDPRFSLAKAKREETGSSTSITNKALLELLDWFMMNITDLCSEELFNQDFKVGKTETMIGLVKLLKGKRVRTDISYEKDALIGIFHLMCCATARVCSLGMSEECMMSHLQKLKKCMCSDLNVYTIIMVLEDFCTQEFLRWCTLRCSFVKLKSIHCSKRDLDKSDRVIKNIIKTFLGVQRSNKYLLQENPKNVAEIECEDDRSSDVSSEDKVSPLTKEKPSDTYKSPAANNGLLIPVLFNPFHCFMRNHKNFHHPLWTSYPDLFEAAYCHDNNDIIKMFSILPNEFAGSIAHR</sequence>
<evidence type="ECO:0000313" key="3">
    <source>
        <dbReference type="Proteomes" id="UP001190700"/>
    </source>
</evidence>
<proteinExistence type="predicted"/>
<dbReference type="Proteomes" id="UP001190700">
    <property type="component" value="Unassembled WGS sequence"/>
</dbReference>
<evidence type="ECO:0000256" key="1">
    <source>
        <dbReference type="SAM" id="MobiDB-lite"/>
    </source>
</evidence>
<organism evidence="2 3">
    <name type="scientific">Cymbomonas tetramitiformis</name>
    <dbReference type="NCBI Taxonomy" id="36881"/>
    <lineage>
        <taxon>Eukaryota</taxon>
        <taxon>Viridiplantae</taxon>
        <taxon>Chlorophyta</taxon>
        <taxon>Pyramimonadophyceae</taxon>
        <taxon>Pyramimonadales</taxon>
        <taxon>Pyramimonadaceae</taxon>
        <taxon>Cymbomonas</taxon>
    </lineage>
</organism>
<gene>
    <name evidence="2" type="ORF">CYMTET_7462</name>
</gene>
<dbReference type="EMBL" id="LGRX02002090">
    <property type="protein sequence ID" value="KAK3284912.1"/>
    <property type="molecule type" value="Genomic_DNA"/>
</dbReference>
<accession>A0AAE0LH20</accession>
<dbReference type="AlphaFoldDB" id="A0AAE0LH20"/>
<name>A0AAE0LH20_9CHLO</name>
<comment type="caution">
    <text evidence="2">The sequence shown here is derived from an EMBL/GenBank/DDBJ whole genome shotgun (WGS) entry which is preliminary data.</text>
</comment>
<keyword evidence="3" id="KW-1185">Reference proteome</keyword>
<evidence type="ECO:0000313" key="2">
    <source>
        <dbReference type="EMBL" id="KAK3284912.1"/>
    </source>
</evidence>